<dbReference type="EMBL" id="LAZR01056405">
    <property type="protein sequence ID" value="KKK74257.1"/>
    <property type="molecule type" value="Genomic_DNA"/>
</dbReference>
<accession>A0A0F8XYT1</accession>
<protein>
    <submittedName>
        <fullName evidence="1">Uncharacterized protein</fullName>
    </submittedName>
</protein>
<name>A0A0F8XYT1_9ZZZZ</name>
<organism evidence="1">
    <name type="scientific">marine sediment metagenome</name>
    <dbReference type="NCBI Taxonomy" id="412755"/>
    <lineage>
        <taxon>unclassified sequences</taxon>
        <taxon>metagenomes</taxon>
        <taxon>ecological metagenomes</taxon>
    </lineage>
</organism>
<proteinExistence type="predicted"/>
<dbReference type="AlphaFoldDB" id="A0A0F8XYT1"/>
<evidence type="ECO:0000313" key="1">
    <source>
        <dbReference type="EMBL" id="KKK74257.1"/>
    </source>
</evidence>
<gene>
    <name evidence="1" type="ORF">LCGC14_2885580</name>
</gene>
<sequence length="101" mass="11469">MFVVVDRKGQTVRVEGLTANEAGWLGYKFVKDFPHLVDRDTKWYVVVFDAVPDRYSRAETYNVAADWHTAARRVAEIIKTPPPPAHTCPDCKCKPECCKGE</sequence>
<comment type="caution">
    <text evidence="1">The sequence shown here is derived from an EMBL/GenBank/DDBJ whole genome shotgun (WGS) entry which is preliminary data.</text>
</comment>
<reference evidence="1" key="1">
    <citation type="journal article" date="2015" name="Nature">
        <title>Complex archaea that bridge the gap between prokaryotes and eukaryotes.</title>
        <authorList>
            <person name="Spang A."/>
            <person name="Saw J.H."/>
            <person name="Jorgensen S.L."/>
            <person name="Zaremba-Niedzwiedzka K."/>
            <person name="Martijn J."/>
            <person name="Lind A.E."/>
            <person name="van Eijk R."/>
            <person name="Schleper C."/>
            <person name="Guy L."/>
            <person name="Ettema T.J."/>
        </authorList>
    </citation>
    <scope>NUCLEOTIDE SEQUENCE</scope>
</reference>